<evidence type="ECO:0000313" key="6">
    <source>
        <dbReference type="EnsemblPlants" id="KEH27238"/>
    </source>
</evidence>
<accession>I3SFJ9</accession>
<dbReference type="EMBL" id="BT139246">
    <property type="protein sequence ID" value="AFK39041.1"/>
    <property type="molecule type" value="mRNA"/>
</dbReference>
<feature type="transmembrane region" description="Helical" evidence="1">
    <location>
        <begin position="7"/>
        <end position="28"/>
    </location>
</feature>
<keyword evidence="1" id="KW-1133">Transmembrane helix</keyword>
<dbReference type="EMBL" id="CM001222">
    <property type="protein sequence ID" value="KEH27238.1"/>
    <property type="molecule type" value="Genomic_DNA"/>
</dbReference>
<dbReference type="EMBL" id="PSQE01000006">
    <property type="protein sequence ID" value="RHN53079.1"/>
    <property type="molecule type" value="Genomic_DNA"/>
</dbReference>
<evidence type="ECO:0000259" key="2">
    <source>
        <dbReference type="Pfam" id="PF07127"/>
    </source>
</evidence>
<evidence type="ECO:0000313" key="4">
    <source>
        <dbReference type="EMBL" id="KEH27238.1"/>
    </source>
</evidence>
<gene>
    <name evidence="4" type="ordered locus">MTR_6g090485</name>
    <name evidence="5" type="ORF">MtrunA17_Chr6g0487511</name>
</gene>
<feature type="domain" description="Late nodulin" evidence="2">
    <location>
        <begin position="1"/>
        <end position="56"/>
    </location>
</feature>
<reference evidence="4 7" key="3">
    <citation type="journal article" date="2014" name="BMC Genomics">
        <title>An improved genome release (version Mt4.0) for the model legume Medicago truncatula.</title>
        <authorList>
            <person name="Tang H."/>
            <person name="Krishnakumar V."/>
            <person name="Bidwell S."/>
            <person name="Rosen B."/>
            <person name="Chan A."/>
            <person name="Zhou S."/>
            <person name="Gentzbittel L."/>
            <person name="Childs K.L."/>
            <person name="Yandell M."/>
            <person name="Gundlach H."/>
            <person name="Mayer K.F."/>
            <person name="Schwartz D.C."/>
            <person name="Town C.D."/>
        </authorList>
    </citation>
    <scope>GENOME REANNOTATION</scope>
    <source>
        <strain evidence="4">A17</strain>
        <strain evidence="6 7">cv. Jemalong A17</strain>
    </source>
</reference>
<dbReference type="Pfam" id="PF07127">
    <property type="entry name" value="Nodulin_late"/>
    <property type="match status" value="1"/>
</dbReference>
<dbReference type="EnsemblPlants" id="KEH27238">
    <property type="protein sequence ID" value="KEH27238"/>
    <property type="gene ID" value="MTR_6g090485"/>
</dbReference>
<dbReference type="HOGENOM" id="CLU_181053_0_2_1"/>
<organism evidence="3">
    <name type="scientific">Medicago truncatula</name>
    <name type="common">Barrel medic</name>
    <name type="synonym">Medicago tribuloides</name>
    <dbReference type="NCBI Taxonomy" id="3880"/>
    <lineage>
        <taxon>Eukaryota</taxon>
        <taxon>Viridiplantae</taxon>
        <taxon>Streptophyta</taxon>
        <taxon>Embryophyta</taxon>
        <taxon>Tracheophyta</taxon>
        <taxon>Spermatophyta</taxon>
        <taxon>Magnoliopsida</taxon>
        <taxon>eudicotyledons</taxon>
        <taxon>Gunneridae</taxon>
        <taxon>Pentapetalae</taxon>
        <taxon>rosids</taxon>
        <taxon>fabids</taxon>
        <taxon>Fabales</taxon>
        <taxon>Fabaceae</taxon>
        <taxon>Papilionoideae</taxon>
        <taxon>50 kb inversion clade</taxon>
        <taxon>NPAAA clade</taxon>
        <taxon>Hologalegina</taxon>
        <taxon>IRL clade</taxon>
        <taxon>Trifolieae</taxon>
        <taxon>Medicago</taxon>
    </lineage>
</organism>
<evidence type="ECO:0000313" key="3">
    <source>
        <dbReference type="EMBL" id="AFK39041.1"/>
    </source>
</evidence>
<keyword evidence="7" id="KW-1185">Reference proteome</keyword>
<dbReference type="Proteomes" id="UP000002051">
    <property type="component" value="Chromosome 6"/>
</dbReference>
<dbReference type="GO" id="GO:0046872">
    <property type="term" value="F:metal ion binding"/>
    <property type="evidence" value="ECO:0007669"/>
    <property type="project" value="InterPro"/>
</dbReference>
<evidence type="ECO:0000313" key="7">
    <source>
        <dbReference type="Proteomes" id="UP000002051"/>
    </source>
</evidence>
<reference evidence="5" key="5">
    <citation type="journal article" date="2018" name="Nat. Plants">
        <title>Whole-genome landscape of Medicago truncatula symbiotic genes.</title>
        <authorList>
            <person name="Pecrix Y."/>
            <person name="Gamas P."/>
            <person name="Carrere S."/>
        </authorList>
    </citation>
    <scope>NUCLEOTIDE SEQUENCE</scope>
    <source>
        <tissue evidence="5">Leaves</tissue>
    </source>
</reference>
<reference evidence="4 7" key="1">
    <citation type="journal article" date="2011" name="Nature">
        <title>The Medicago genome provides insight into the evolution of rhizobial symbioses.</title>
        <authorList>
            <person name="Young N.D."/>
            <person name="Debelle F."/>
            <person name="Oldroyd G.E."/>
            <person name="Geurts R."/>
            <person name="Cannon S.B."/>
            <person name="Udvardi M.K."/>
            <person name="Benedito V.A."/>
            <person name="Mayer K.F."/>
            <person name="Gouzy J."/>
            <person name="Schoof H."/>
            <person name="Van de Peer Y."/>
            <person name="Proost S."/>
            <person name="Cook D.R."/>
            <person name="Meyers B.C."/>
            <person name="Spannagl M."/>
            <person name="Cheung F."/>
            <person name="De Mita S."/>
            <person name="Krishnakumar V."/>
            <person name="Gundlach H."/>
            <person name="Zhou S."/>
            <person name="Mudge J."/>
            <person name="Bharti A.K."/>
            <person name="Murray J.D."/>
            <person name="Naoumkina M.A."/>
            <person name="Rosen B."/>
            <person name="Silverstein K.A."/>
            <person name="Tang H."/>
            <person name="Rombauts S."/>
            <person name="Zhao P.X."/>
            <person name="Zhou P."/>
            <person name="Barbe V."/>
            <person name="Bardou P."/>
            <person name="Bechner M."/>
            <person name="Bellec A."/>
            <person name="Berger A."/>
            <person name="Berges H."/>
            <person name="Bidwell S."/>
            <person name="Bisseling T."/>
            <person name="Choisne N."/>
            <person name="Couloux A."/>
            <person name="Denny R."/>
            <person name="Deshpande S."/>
            <person name="Dai X."/>
            <person name="Doyle J.J."/>
            <person name="Dudez A.M."/>
            <person name="Farmer A.D."/>
            <person name="Fouteau S."/>
            <person name="Franken C."/>
            <person name="Gibelin C."/>
            <person name="Gish J."/>
            <person name="Goldstein S."/>
            <person name="Gonzalez A.J."/>
            <person name="Green P.J."/>
            <person name="Hallab A."/>
            <person name="Hartog M."/>
            <person name="Hua A."/>
            <person name="Humphray S.J."/>
            <person name="Jeong D.H."/>
            <person name="Jing Y."/>
            <person name="Jocker A."/>
            <person name="Kenton S.M."/>
            <person name="Kim D.J."/>
            <person name="Klee K."/>
            <person name="Lai H."/>
            <person name="Lang C."/>
            <person name="Lin S."/>
            <person name="Macmil S.L."/>
            <person name="Magdelenat G."/>
            <person name="Matthews L."/>
            <person name="McCorrison J."/>
            <person name="Monaghan E.L."/>
            <person name="Mun J.H."/>
            <person name="Najar F.Z."/>
            <person name="Nicholson C."/>
            <person name="Noirot C."/>
            <person name="O'Bleness M."/>
            <person name="Paule C.R."/>
            <person name="Poulain J."/>
            <person name="Prion F."/>
            <person name="Qin B."/>
            <person name="Qu C."/>
            <person name="Retzel E.F."/>
            <person name="Riddle C."/>
            <person name="Sallet E."/>
            <person name="Samain S."/>
            <person name="Samson N."/>
            <person name="Sanders I."/>
            <person name="Saurat O."/>
            <person name="Scarpelli C."/>
            <person name="Schiex T."/>
            <person name="Segurens B."/>
            <person name="Severin A.J."/>
            <person name="Sherrier D.J."/>
            <person name="Shi R."/>
            <person name="Sims S."/>
            <person name="Singer S.R."/>
            <person name="Sinharoy S."/>
            <person name="Sterck L."/>
            <person name="Viollet A."/>
            <person name="Wang B.B."/>
            <person name="Wang K."/>
            <person name="Wang M."/>
            <person name="Wang X."/>
            <person name="Warfsmann J."/>
            <person name="Weissenbach J."/>
            <person name="White D.D."/>
            <person name="White J.D."/>
            <person name="Wiley G.B."/>
            <person name="Wincker P."/>
            <person name="Xing Y."/>
            <person name="Yang L."/>
            <person name="Yao Z."/>
            <person name="Ying F."/>
            <person name="Zhai J."/>
            <person name="Zhou L."/>
            <person name="Zuber A."/>
            <person name="Denarie J."/>
            <person name="Dixon R.A."/>
            <person name="May G.D."/>
            <person name="Schwartz D.C."/>
            <person name="Rogers J."/>
            <person name="Quetier F."/>
            <person name="Town C.D."/>
            <person name="Roe B.A."/>
        </authorList>
    </citation>
    <scope>NUCLEOTIDE SEQUENCE [LARGE SCALE GENOMIC DNA]</scope>
    <source>
        <strain evidence="4">A17</strain>
        <strain evidence="6 7">cv. Jemalong A17</strain>
    </source>
</reference>
<sequence length="69" mass="7958">MAKVTKFVYIAIHILSLFFIAMNDAVIFECSEDSHCVTKIKCVLPRKPECRNTQCTCYRGYKGSFTLHH</sequence>
<dbReference type="Proteomes" id="UP000265566">
    <property type="component" value="Chromosome 6"/>
</dbReference>
<evidence type="ECO:0000256" key="1">
    <source>
        <dbReference type="SAM" id="Phobius"/>
    </source>
</evidence>
<proteinExistence type="evidence at transcript level"/>
<reference evidence="6" key="4">
    <citation type="submission" date="2015-04" db="UniProtKB">
        <authorList>
            <consortium name="EnsemblPlants"/>
        </authorList>
    </citation>
    <scope>IDENTIFICATION</scope>
    <source>
        <strain evidence="6">cv. Jemalong A17</strain>
    </source>
</reference>
<evidence type="ECO:0000313" key="5">
    <source>
        <dbReference type="EMBL" id="RHN53079.1"/>
    </source>
</evidence>
<protein>
    <submittedName>
        <fullName evidence="4">Nodule Cysteine-Rich (NCR) secreted peptide</fullName>
    </submittedName>
    <submittedName>
        <fullName evidence="5">Putative Late nodulin</fullName>
    </submittedName>
</protein>
<keyword evidence="1" id="KW-0472">Membrane</keyword>
<keyword evidence="1" id="KW-0812">Transmembrane</keyword>
<dbReference type="AlphaFoldDB" id="I3SFJ9"/>
<dbReference type="Gramene" id="rna37831">
    <property type="protein sequence ID" value="RHN53079.1"/>
    <property type="gene ID" value="gene37831"/>
</dbReference>
<name>I3SFJ9_MEDTR</name>
<reference evidence="3" key="2">
    <citation type="submission" date="2012-05" db="EMBL/GenBank/DDBJ databases">
        <authorList>
            <person name="Krishnakumar V."/>
            <person name="Cheung F."/>
            <person name="Xiao Y."/>
            <person name="Chan A."/>
            <person name="Moskal W.A."/>
            <person name="Town C.D."/>
        </authorList>
    </citation>
    <scope>NUCLEOTIDE SEQUENCE</scope>
</reference>
<dbReference type="InterPro" id="IPR009810">
    <property type="entry name" value="Nodulin_late_dom"/>
</dbReference>